<sequence>MRCGIFEASSRVTRAHLAGFELVVKSPGKALDEVTSDKQSGASLSGSHVRLPGFTMALTVDLLAGHTVFLLRLLGALPTALADI</sequence>
<protein>
    <submittedName>
        <fullName evidence="1">Uncharacterized protein</fullName>
    </submittedName>
</protein>
<proteinExistence type="predicted"/>
<dbReference type="Proteomes" id="UP001159641">
    <property type="component" value="Unassembled WGS sequence"/>
</dbReference>
<accession>A0AB34H845</accession>
<keyword evidence="2" id="KW-1185">Reference proteome</keyword>
<gene>
    <name evidence="1" type="ORF">J1605_005658</name>
</gene>
<evidence type="ECO:0000313" key="2">
    <source>
        <dbReference type="Proteomes" id="UP001159641"/>
    </source>
</evidence>
<organism evidence="1 2">
    <name type="scientific">Eschrichtius robustus</name>
    <name type="common">California gray whale</name>
    <name type="synonym">Eschrichtius gibbosus</name>
    <dbReference type="NCBI Taxonomy" id="9764"/>
    <lineage>
        <taxon>Eukaryota</taxon>
        <taxon>Metazoa</taxon>
        <taxon>Chordata</taxon>
        <taxon>Craniata</taxon>
        <taxon>Vertebrata</taxon>
        <taxon>Euteleostomi</taxon>
        <taxon>Mammalia</taxon>
        <taxon>Eutheria</taxon>
        <taxon>Laurasiatheria</taxon>
        <taxon>Artiodactyla</taxon>
        <taxon>Whippomorpha</taxon>
        <taxon>Cetacea</taxon>
        <taxon>Mysticeti</taxon>
        <taxon>Eschrichtiidae</taxon>
        <taxon>Eschrichtius</taxon>
    </lineage>
</organism>
<dbReference type="EMBL" id="JAIQCJ010001699">
    <property type="protein sequence ID" value="KAJ8787854.1"/>
    <property type="molecule type" value="Genomic_DNA"/>
</dbReference>
<name>A0AB34H845_ESCRO</name>
<evidence type="ECO:0000313" key="1">
    <source>
        <dbReference type="EMBL" id="KAJ8787854.1"/>
    </source>
</evidence>
<comment type="caution">
    <text evidence="1">The sequence shown here is derived from an EMBL/GenBank/DDBJ whole genome shotgun (WGS) entry which is preliminary data.</text>
</comment>
<dbReference type="AlphaFoldDB" id="A0AB34H845"/>
<reference evidence="1 2" key="1">
    <citation type="submission" date="2022-11" db="EMBL/GenBank/DDBJ databases">
        <title>Whole genome sequence of Eschrichtius robustus ER-17-0199.</title>
        <authorList>
            <person name="Bruniche-Olsen A."/>
            <person name="Black A.N."/>
            <person name="Fields C.J."/>
            <person name="Walden K."/>
            <person name="Dewoody J.A."/>
        </authorList>
    </citation>
    <scope>NUCLEOTIDE SEQUENCE [LARGE SCALE GENOMIC DNA]</scope>
    <source>
        <strain evidence="1">ER-17-0199</strain>
        <tissue evidence="1">Blubber</tissue>
    </source>
</reference>